<proteinExistence type="inferred from homology"/>
<protein>
    <submittedName>
        <fullName evidence="8">Pentalenic acid synthase</fullName>
    </submittedName>
</protein>
<name>A0A3E0GTQ9_9PSEU</name>
<dbReference type="OrthoDB" id="3664945at2"/>
<dbReference type="RefSeq" id="WP_116181635.1">
    <property type="nucleotide sequence ID" value="NZ_CP144375.1"/>
</dbReference>
<dbReference type="PRINTS" id="PR00359">
    <property type="entry name" value="BP450"/>
</dbReference>
<evidence type="ECO:0000256" key="6">
    <source>
        <dbReference type="ARBA" id="ARBA00023033"/>
    </source>
</evidence>
<dbReference type="PANTHER" id="PTHR46696">
    <property type="entry name" value="P450, PUTATIVE (EUROFUNG)-RELATED"/>
    <property type="match status" value="1"/>
</dbReference>
<dbReference type="EMBL" id="QUNO01000029">
    <property type="protein sequence ID" value="REH27622.1"/>
    <property type="molecule type" value="Genomic_DNA"/>
</dbReference>
<dbReference type="InterPro" id="IPR001128">
    <property type="entry name" value="Cyt_P450"/>
</dbReference>
<evidence type="ECO:0000256" key="1">
    <source>
        <dbReference type="ARBA" id="ARBA00010617"/>
    </source>
</evidence>
<gene>
    <name evidence="8" type="ORF">BCF44_12910</name>
</gene>
<comment type="caution">
    <text evidence="8">The sequence shown here is derived from an EMBL/GenBank/DDBJ whole genome shotgun (WGS) entry which is preliminary data.</text>
</comment>
<dbReference type="GO" id="GO:0020037">
    <property type="term" value="F:heme binding"/>
    <property type="evidence" value="ECO:0007669"/>
    <property type="project" value="InterPro"/>
</dbReference>
<keyword evidence="4 7" id="KW-0560">Oxidoreductase</keyword>
<dbReference type="PRINTS" id="PR00385">
    <property type="entry name" value="P450"/>
</dbReference>
<evidence type="ECO:0000313" key="9">
    <source>
        <dbReference type="Proteomes" id="UP000256269"/>
    </source>
</evidence>
<dbReference type="CDD" id="cd11030">
    <property type="entry name" value="CYP105-like"/>
    <property type="match status" value="1"/>
</dbReference>
<dbReference type="Gene3D" id="1.10.630.10">
    <property type="entry name" value="Cytochrome P450"/>
    <property type="match status" value="1"/>
</dbReference>
<evidence type="ECO:0000256" key="2">
    <source>
        <dbReference type="ARBA" id="ARBA00022617"/>
    </source>
</evidence>
<dbReference type="PROSITE" id="PS00086">
    <property type="entry name" value="CYTOCHROME_P450"/>
    <property type="match status" value="1"/>
</dbReference>
<keyword evidence="6 7" id="KW-0503">Monooxygenase</keyword>
<keyword evidence="3 7" id="KW-0479">Metal-binding</keyword>
<evidence type="ECO:0000256" key="7">
    <source>
        <dbReference type="RuleBase" id="RU000461"/>
    </source>
</evidence>
<dbReference type="GO" id="GO:0016705">
    <property type="term" value="F:oxidoreductase activity, acting on paired donors, with incorporation or reduction of molecular oxygen"/>
    <property type="evidence" value="ECO:0007669"/>
    <property type="project" value="InterPro"/>
</dbReference>
<dbReference type="SUPFAM" id="SSF48264">
    <property type="entry name" value="Cytochrome P450"/>
    <property type="match status" value="1"/>
</dbReference>
<dbReference type="Proteomes" id="UP000256269">
    <property type="component" value="Unassembled WGS sequence"/>
</dbReference>
<comment type="similarity">
    <text evidence="1 7">Belongs to the cytochrome P450 family.</text>
</comment>
<dbReference type="AlphaFoldDB" id="A0A3E0GTQ9"/>
<evidence type="ECO:0000256" key="3">
    <source>
        <dbReference type="ARBA" id="ARBA00022723"/>
    </source>
</evidence>
<dbReference type="InterPro" id="IPR036396">
    <property type="entry name" value="Cyt_P450_sf"/>
</dbReference>
<dbReference type="InterPro" id="IPR002397">
    <property type="entry name" value="Cyt_P450_B"/>
</dbReference>
<dbReference type="Pfam" id="PF00067">
    <property type="entry name" value="p450"/>
    <property type="match status" value="1"/>
</dbReference>
<dbReference type="PANTHER" id="PTHR46696:SF1">
    <property type="entry name" value="CYTOCHROME P450 YJIB-RELATED"/>
    <property type="match status" value="1"/>
</dbReference>
<organism evidence="8 9">
    <name type="scientific">Kutzneria buriramensis</name>
    <dbReference type="NCBI Taxonomy" id="1045776"/>
    <lineage>
        <taxon>Bacteria</taxon>
        <taxon>Bacillati</taxon>
        <taxon>Actinomycetota</taxon>
        <taxon>Actinomycetes</taxon>
        <taxon>Pseudonocardiales</taxon>
        <taxon>Pseudonocardiaceae</taxon>
        <taxon>Kutzneria</taxon>
    </lineage>
</organism>
<evidence type="ECO:0000256" key="4">
    <source>
        <dbReference type="ARBA" id="ARBA00023002"/>
    </source>
</evidence>
<dbReference type="GO" id="GO:0005506">
    <property type="term" value="F:iron ion binding"/>
    <property type="evidence" value="ECO:0007669"/>
    <property type="project" value="InterPro"/>
</dbReference>
<reference evidence="8 9" key="1">
    <citation type="submission" date="2018-08" db="EMBL/GenBank/DDBJ databases">
        <title>Genomic Encyclopedia of Archaeal and Bacterial Type Strains, Phase II (KMG-II): from individual species to whole genera.</title>
        <authorList>
            <person name="Goeker M."/>
        </authorList>
    </citation>
    <scope>NUCLEOTIDE SEQUENCE [LARGE SCALE GENOMIC DNA]</scope>
    <source>
        <strain evidence="8 9">DSM 45791</strain>
    </source>
</reference>
<accession>A0A3E0GTQ9</accession>
<sequence>MSPQSAASSAEFADAPPFPRRRVCPYEPPAAYTELSERGPINPVTLWNGRQVWVVTSYALGRALLSDPRMSSDRSRDEYPSMAPNLSAEAARKLVLVGMDPPEHDVHRRLLSPYFGLKQARAMRPAVQAIVDELVDDMLAKGPVADLVADFALSIPSRTMFALMGIPDDEAEFFESVTSGIMQGADAEGAQQAGARFVAYLDQLVAAQEQAPGSGLIGELARLVVSGELDHAELVQITMVLLIAGLETTASMIPVGALVLLDHPAQLRGLQAGTVSLPVAVEELLRLAAVTDFAAIRWAKEDIEVDGHRIAAGEGVVVSSPMVNRDSAVHDDPYAFRIDRGSRKHMTFGYGIHQCLGQNLARLQLEVAYETLFRRIPGLRLAVPAERVTVRPVGTMQGVRELPVTW</sequence>
<keyword evidence="2 7" id="KW-0349">Heme</keyword>
<dbReference type="InterPro" id="IPR017972">
    <property type="entry name" value="Cyt_P450_CS"/>
</dbReference>
<evidence type="ECO:0000313" key="8">
    <source>
        <dbReference type="EMBL" id="REH27622.1"/>
    </source>
</evidence>
<dbReference type="FunFam" id="1.10.630.10:FF:000018">
    <property type="entry name" value="Cytochrome P450 monooxygenase"/>
    <property type="match status" value="1"/>
</dbReference>
<keyword evidence="9" id="KW-1185">Reference proteome</keyword>
<dbReference type="GO" id="GO:0004497">
    <property type="term" value="F:monooxygenase activity"/>
    <property type="evidence" value="ECO:0007669"/>
    <property type="project" value="UniProtKB-KW"/>
</dbReference>
<evidence type="ECO:0000256" key="5">
    <source>
        <dbReference type="ARBA" id="ARBA00023004"/>
    </source>
</evidence>
<keyword evidence="5 7" id="KW-0408">Iron</keyword>